<dbReference type="InterPro" id="IPR050282">
    <property type="entry name" value="Cycloisomerase_2"/>
</dbReference>
<protein>
    <submittedName>
        <fullName evidence="2">Lactonase family protein</fullName>
    </submittedName>
</protein>
<dbReference type="Gene3D" id="2.130.10.10">
    <property type="entry name" value="YVTN repeat-like/Quinoprotein amine dehydrogenase"/>
    <property type="match status" value="1"/>
</dbReference>
<dbReference type="RefSeq" id="WP_345087459.1">
    <property type="nucleotide sequence ID" value="NZ_BAAAWG010000013.1"/>
</dbReference>
<dbReference type="EMBL" id="JBHSPW010000002">
    <property type="protein sequence ID" value="MFC5892273.1"/>
    <property type="molecule type" value="Genomic_DNA"/>
</dbReference>
<evidence type="ECO:0000256" key="1">
    <source>
        <dbReference type="ARBA" id="ARBA00005564"/>
    </source>
</evidence>
<dbReference type="PANTHER" id="PTHR30344:SF1">
    <property type="entry name" value="6-PHOSPHOGLUCONOLACTONASE"/>
    <property type="match status" value="1"/>
</dbReference>
<dbReference type="SUPFAM" id="SSF51004">
    <property type="entry name" value="C-terminal (heme d1) domain of cytochrome cd1-nitrite reductase"/>
    <property type="match status" value="1"/>
</dbReference>
<dbReference type="Proteomes" id="UP001596241">
    <property type="component" value="Unassembled WGS sequence"/>
</dbReference>
<keyword evidence="3" id="KW-1185">Reference proteome</keyword>
<accession>A0ABW1FFJ6</accession>
<dbReference type="Pfam" id="PF10282">
    <property type="entry name" value="Lactonase"/>
    <property type="match status" value="1"/>
</dbReference>
<dbReference type="InterPro" id="IPR011048">
    <property type="entry name" value="Haem_d1_sf"/>
</dbReference>
<comment type="caution">
    <text evidence="2">The sequence shown here is derived from an EMBL/GenBank/DDBJ whole genome shotgun (WGS) entry which is preliminary data.</text>
</comment>
<evidence type="ECO:0000313" key="3">
    <source>
        <dbReference type="Proteomes" id="UP001596241"/>
    </source>
</evidence>
<sequence>MTTEQGLRAYIGSFTQAGGAGITTAALDPETGALTPLHTTAEVANPSFLAPGRDRRRLYAVSEIEHGAAAAFTLTPDGPELLAPPVPVGGASPTHLTLAAGHLVTANYTSGSVSALPIGPDGTLGGPAAVLAHHGSGPDPERQRTPHAHSVYAAPGGTRLLSADLGTDSVRSCSLDPVTGMTQIRDEVRLRPGSGPRHLAFHPGGGHVYVVNELAPALTRCRWDAEHGTLTPLGETPLFMDGDQPGDPGADPCHPSTAVVSPDGRFLWTAVRGRDRICVHALDASGAELAPVTSVPCGGSWPRDLAMHPTGRFLYAANERSGDITWFTVDHATGIPTRTGSMPAPAASCVVFA</sequence>
<evidence type="ECO:0000313" key="2">
    <source>
        <dbReference type="EMBL" id="MFC5892273.1"/>
    </source>
</evidence>
<dbReference type="InterPro" id="IPR019405">
    <property type="entry name" value="Lactonase_7-beta_prop"/>
</dbReference>
<gene>
    <name evidence="2" type="ORF">ACFP3M_05510</name>
</gene>
<name>A0ABW1FFJ6_9ACTN</name>
<dbReference type="PANTHER" id="PTHR30344">
    <property type="entry name" value="6-PHOSPHOGLUCONOLACTONASE-RELATED"/>
    <property type="match status" value="1"/>
</dbReference>
<proteinExistence type="inferred from homology"/>
<comment type="similarity">
    <text evidence="1">Belongs to the cycloisomerase 2 family.</text>
</comment>
<organism evidence="2 3">
    <name type="scientific">Streptomyces ramulosus</name>
    <dbReference type="NCBI Taxonomy" id="47762"/>
    <lineage>
        <taxon>Bacteria</taxon>
        <taxon>Bacillati</taxon>
        <taxon>Actinomycetota</taxon>
        <taxon>Actinomycetes</taxon>
        <taxon>Kitasatosporales</taxon>
        <taxon>Streptomycetaceae</taxon>
        <taxon>Streptomyces</taxon>
    </lineage>
</organism>
<dbReference type="InterPro" id="IPR015943">
    <property type="entry name" value="WD40/YVTN_repeat-like_dom_sf"/>
</dbReference>
<reference evidence="3" key="1">
    <citation type="journal article" date="2019" name="Int. J. Syst. Evol. Microbiol.">
        <title>The Global Catalogue of Microorganisms (GCM) 10K type strain sequencing project: providing services to taxonomists for standard genome sequencing and annotation.</title>
        <authorList>
            <consortium name="The Broad Institute Genomics Platform"/>
            <consortium name="The Broad Institute Genome Sequencing Center for Infectious Disease"/>
            <person name="Wu L."/>
            <person name="Ma J."/>
        </authorList>
    </citation>
    <scope>NUCLEOTIDE SEQUENCE [LARGE SCALE GENOMIC DNA]</scope>
    <source>
        <strain evidence="3">CGMCC 1.15809</strain>
    </source>
</reference>